<dbReference type="Gene3D" id="1.20.940.10">
    <property type="entry name" value="Functional domain of the splicing factor Prp18"/>
    <property type="match status" value="1"/>
</dbReference>
<sequence>MEDMYIKPGNQERGWNDPPQFSYSLQMARGPQRNLLNKRAAPPAALGTVSPPPPSTSPRAPPPSGVAPPPLHPARPPPGCVAMPPPPLGPIRSQREADSRQSESKPEVDGVMWALNRALAACRQTVKDQVCSDMAKRLRLLEDSWRAGRLSLSVRRRMDTLTLELQSGHWDSADEIHRSLMVDHVTEVSQWIVGVKRLIAETRKLNPELLKPLQKPPVKPLQNPAGSVQDPTGAGSVQDPEQLSDPAPAGAGSVQDPAGAGSVQDPAGAGSVQDPAGAGAVQDPTGAVQDPEQLSDPAPAGAGSVQDPTGAGSVQDPAGAGSVQDPAGAGSVQDPAGAGSVQDPAGAGSVQDC</sequence>
<evidence type="ECO:0000313" key="3">
    <source>
        <dbReference type="Proteomes" id="UP000504630"/>
    </source>
</evidence>
<feature type="compositionally biased region" description="Basic and acidic residues" evidence="1">
    <location>
        <begin position="93"/>
        <end position="107"/>
    </location>
</feature>
<gene>
    <name evidence="4" type="primary">sra1</name>
</gene>
<feature type="domain" description="SRA1/Sec31" evidence="2">
    <location>
        <begin position="74"/>
        <end position="215"/>
    </location>
</feature>
<dbReference type="AlphaFoldDB" id="A0A6J2QYV0"/>
<dbReference type="OrthoDB" id="5982138at2759"/>
<dbReference type="InParanoid" id="A0A6J2QYV0"/>
<reference evidence="4" key="1">
    <citation type="submission" date="2025-08" db="UniProtKB">
        <authorList>
            <consortium name="RefSeq"/>
        </authorList>
    </citation>
    <scope>IDENTIFICATION</scope>
</reference>
<keyword evidence="3" id="KW-1185">Reference proteome</keyword>
<dbReference type="PANTHER" id="PTHR18834">
    <property type="entry name" value="STEROID RECEPTOR RNA ACTIVATOR 1"/>
    <property type="match status" value="1"/>
</dbReference>
<dbReference type="GO" id="GO:0005634">
    <property type="term" value="C:nucleus"/>
    <property type="evidence" value="ECO:0007669"/>
    <property type="project" value="TreeGrafter"/>
</dbReference>
<dbReference type="RefSeq" id="XP_029303149.1">
    <property type="nucleotide sequence ID" value="XM_029447289.1"/>
</dbReference>
<dbReference type="GO" id="GO:0006357">
    <property type="term" value="P:regulation of transcription by RNA polymerase II"/>
    <property type="evidence" value="ECO:0007669"/>
    <property type="project" value="InterPro"/>
</dbReference>
<evidence type="ECO:0000259" key="2">
    <source>
        <dbReference type="Pfam" id="PF07304"/>
    </source>
</evidence>
<evidence type="ECO:0000256" key="1">
    <source>
        <dbReference type="SAM" id="MobiDB-lite"/>
    </source>
</evidence>
<evidence type="ECO:0000313" key="4">
    <source>
        <dbReference type="RefSeq" id="XP_029303149.1"/>
    </source>
</evidence>
<dbReference type="InterPro" id="IPR009917">
    <property type="entry name" value="SRA1/Sec31"/>
</dbReference>
<dbReference type="PANTHER" id="PTHR18834:SF2">
    <property type="entry name" value="STEROID RECEPTOR RNA ACTIVATOR 1"/>
    <property type="match status" value="1"/>
</dbReference>
<name>A0A6J2QYV0_COTGO</name>
<dbReference type="InterPro" id="IPR040243">
    <property type="entry name" value="Steroid_recept_RNA_1"/>
</dbReference>
<keyword evidence="4" id="KW-0675">Receptor</keyword>
<feature type="region of interest" description="Disordered" evidence="1">
    <location>
        <begin position="1"/>
        <end position="107"/>
    </location>
</feature>
<feature type="compositionally biased region" description="Pro residues" evidence="1">
    <location>
        <begin position="50"/>
        <end position="89"/>
    </location>
</feature>
<organism evidence="3 4">
    <name type="scientific">Cottoperca gobio</name>
    <name type="common">Frogmouth</name>
    <name type="synonym">Aphritis gobio</name>
    <dbReference type="NCBI Taxonomy" id="56716"/>
    <lineage>
        <taxon>Eukaryota</taxon>
        <taxon>Metazoa</taxon>
        <taxon>Chordata</taxon>
        <taxon>Craniata</taxon>
        <taxon>Vertebrata</taxon>
        <taxon>Euteleostomi</taxon>
        <taxon>Actinopterygii</taxon>
        <taxon>Neopterygii</taxon>
        <taxon>Teleostei</taxon>
        <taxon>Neoteleostei</taxon>
        <taxon>Acanthomorphata</taxon>
        <taxon>Eupercaria</taxon>
        <taxon>Perciformes</taxon>
        <taxon>Notothenioidei</taxon>
        <taxon>Bovichtidae</taxon>
        <taxon>Cottoperca</taxon>
    </lineage>
</organism>
<protein>
    <submittedName>
        <fullName evidence="4">Steroid receptor RNA activator 1</fullName>
    </submittedName>
</protein>
<dbReference type="Pfam" id="PF07304">
    <property type="entry name" value="SRA1"/>
    <property type="match status" value="1"/>
</dbReference>
<dbReference type="GO" id="GO:0003713">
    <property type="term" value="F:transcription coactivator activity"/>
    <property type="evidence" value="ECO:0007669"/>
    <property type="project" value="InterPro"/>
</dbReference>
<accession>A0A6J2QYV0</accession>
<dbReference type="Proteomes" id="UP000504630">
    <property type="component" value="Chromosome 14"/>
</dbReference>
<feature type="region of interest" description="Disordered" evidence="1">
    <location>
        <begin position="210"/>
        <end position="353"/>
    </location>
</feature>
<dbReference type="KEGG" id="cgob:115018409"/>
<dbReference type="GeneID" id="115018409"/>
<proteinExistence type="predicted"/>
<dbReference type="CTD" id="10011"/>